<name>A0AAV3P5M4_LITER</name>
<evidence type="ECO:0000313" key="2">
    <source>
        <dbReference type="EMBL" id="GAA0146969.1"/>
    </source>
</evidence>
<evidence type="ECO:0000313" key="3">
    <source>
        <dbReference type="Proteomes" id="UP001454036"/>
    </source>
</evidence>
<proteinExistence type="predicted"/>
<evidence type="ECO:0008006" key="4">
    <source>
        <dbReference type="Google" id="ProtNLM"/>
    </source>
</evidence>
<dbReference type="PANTHER" id="PTHR37984:SF5">
    <property type="entry name" value="PROTEIN NYNRIN-LIKE"/>
    <property type="match status" value="1"/>
</dbReference>
<dbReference type="InterPro" id="IPR050951">
    <property type="entry name" value="Retrovirus_Pol_polyprotein"/>
</dbReference>
<organism evidence="2 3">
    <name type="scientific">Lithospermum erythrorhizon</name>
    <name type="common">Purple gromwell</name>
    <name type="synonym">Lithospermum officinale var. erythrorhizon</name>
    <dbReference type="NCBI Taxonomy" id="34254"/>
    <lineage>
        <taxon>Eukaryota</taxon>
        <taxon>Viridiplantae</taxon>
        <taxon>Streptophyta</taxon>
        <taxon>Embryophyta</taxon>
        <taxon>Tracheophyta</taxon>
        <taxon>Spermatophyta</taxon>
        <taxon>Magnoliopsida</taxon>
        <taxon>eudicotyledons</taxon>
        <taxon>Gunneridae</taxon>
        <taxon>Pentapetalae</taxon>
        <taxon>asterids</taxon>
        <taxon>lamiids</taxon>
        <taxon>Boraginales</taxon>
        <taxon>Boraginaceae</taxon>
        <taxon>Boraginoideae</taxon>
        <taxon>Lithospermeae</taxon>
        <taxon>Lithospermum</taxon>
    </lineage>
</organism>
<accession>A0AAV3P5M4</accession>
<dbReference type="InterPro" id="IPR043128">
    <property type="entry name" value="Rev_trsase/Diguanyl_cyclase"/>
</dbReference>
<evidence type="ECO:0000256" key="1">
    <source>
        <dbReference type="SAM" id="Coils"/>
    </source>
</evidence>
<reference evidence="2 3" key="1">
    <citation type="submission" date="2024-01" db="EMBL/GenBank/DDBJ databases">
        <title>The complete chloroplast genome sequence of Lithospermum erythrorhizon: insights into the phylogenetic relationship among Boraginaceae species and the maternal lineages of purple gromwells.</title>
        <authorList>
            <person name="Okada T."/>
            <person name="Watanabe K."/>
        </authorList>
    </citation>
    <scope>NUCLEOTIDE SEQUENCE [LARGE SCALE GENOMIC DNA]</scope>
</reference>
<sequence length="171" mass="19807">MLVKSKKSSEHLLNLEETLQRLEKSQLRINLEKCSFGVTSGIFIGFMISERGIEPNPDKIDAIMPMEAPKSYKEVQRLAGCMVALNWFISRSGDRNMPFFRKLRQDSKNEFVWDEECVRAFEELKEYLRSPKTLTRPEGKEELQLYLAVTEGAVSSVLVREETNLHIPYTM</sequence>
<dbReference type="EMBL" id="BAABME010001010">
    <property type="protein sequence ID" value="GAA0146969.1"/>
    <property type="molecule type" value="Genomic_DNA"/>
</dbReference>
<protein>
    <recommendedName>
        <fullName evidence="4">Reverse transcriptase/retrotransposon-derived protein RNase H-like domain-containing protein</fullName>
    </recommendedName>
</protein>
<dbReference type="Proteomes" id="UP001454036">
    <property type="component" value="Unassembled WGS sequence"/>
</dbReference>
<keyword evidence="1" id="KW-0175">Coiled coil</keyword>
<gene>
    <name evidence="2" type="ORF">LIER_06784</name>
</gene>
<dbReference type="SUPFAM" id="SSF56672">
    <property type="entry name" value="DNA/RNA polymerases"/>
    <property type="match status" value="1"/>
</dbReference>
<feature type="coiled-coil region" evidence="1">
    <location>
        <begin position="5"/>
        <end position="32"/>
    </location>
</feature>
<dbReference type="Gene3D" id="3.30.70.270">
    <property type="match status" value="2"/>
</dbReference>
<dbReference type="InterPro" id="IPR043502">
    <property type="entry name" value="DNA/RNA_pol_sf"/>
</dbReference>
<dbReference type="PANTHER" id="PTHR37984">
    <property type="entry name" value="PROTEIN CBG26694"/>
    <property type="match status" value="1"/>
</dbReference>
<keyword evidence="3" id="KW-1185">Reference proteome</keyword>
<comment type="caution">
    <text evidence="2">The sequence shown here is derived from an EMBL/GenBank/DDBJ whole genome shotgun (WGS) entry which is preliminary data.</text>
</comment>
<dbReference type="AlphaFoldDB" id="A0AAV3P5M4"/>